<proteinExistence type="predicted"/>
<evidence type="ECO:0000259" key="1">
    <source>
        <dbReference type="Pfam" id="PF08861"/>
    </source>
</evidence>
<reference evidence="3" key="2">
    <citation type="submission" date="2020-02" db="EMBL/GenBank/DDBJ databases">
        <authorList>
            <person name="Littmann E."/>
            <person name="Sorbara M."/>
        </authorList>
    </citation>
    <scope>NUCLEOTIDE SEQUENCE</scope>
    <source>
        <strain evidence="3">MSK.15.32</strain>
    </source>
</reference>
<dbReference type="EMBL" id="JAAIRV010000052">
    <property type="protein sequence ID" value="NSI59924.1"/>
    <property type="molecule type" value="Genomic_DNA"/>
</dbReference>
<sequence>MDIQRYIDDYANWLRNEITFSKVGQYYEINTPFLDTDGDYFQFYVKQENDELLFTDDGYTLNSLEMTGFKLTKNRKQQLNQILSQFGVQLEKNELTLRAPAPEFAQRKHAFTQCLIRVTDMYMTSRTKVSSFFLDDIQDFFLENDIYCMENVSFTGKSGFSHNYDFAIQRSKRKPERLCLAINNPNKTAMSNALFAWNDTKPYRRHDSQLVVLLNDSNSISKGVEDGFSNYSVNTIRWSERTKNENLEILTA</sequence>
<evidence type="ECO:0000313" key="4">
    <source>
        <dbReference type="Proteomes" id="UP001296580"/>
    </source>
</evidence>
<dbReference type="InterPro" id="IPR014960">
    <property type="entry name" value="DUF1828"/>
</dbReference>
<dbReference type="Pfam" id="PF08862">
    <property type="entry name" value="DUF1829"/>
    <property type="match status" value="1"/>
</dbReference>
<evidence type="ECO:0000259" key="2">
    <source>
        <dbReference type="Pfam" id="PF08862"/>
    </source>
</evidence>
<dbReference type="Pfam" id="PF08861">
    <property type="entry name" value="DUF1828"/>
    <property type="match status" value="1"/>
</dbReference>
<comment type="caution">
    <text evidence="3">The sequence shown here is derived from an EMBL/GenBank/DDBJ whole genome shotgun (WGS) entry which is preliminary data.</text>
</comment>
<feature type="domain" description="DUF1828" evidence="1">
    <location>
        <begin position="31"/>
        <end position="118"/>
    </location>
</feature>
<protein>
    <submittedName>
        <fullName evidence="3">DUF1829 domain-containing protein</fullName>
    </submittedName>
</protein>
<gene>
    <name evidence="3" type="ORF">G4993_16280</name>
</gene>
<dbReference type="AlphaFoldDB" id="A0AAJ3FH07"/>
<accession>A0AAJ3FH07</accession>
<evidence type="ECO:0000313" key="3">
    <source>
        <dbReference type="EMBL" id="NSI59924.1"/>
    </source>
</evidence>
<organism evidence="3 4">
    <name type="scientific">Mediterraneibacter gnavus</name>
    <name type="common">Ruminococcus gnavus</name>
    <dbReference type="NCBI Taxonomy" id="33038"/>
    <lineage>
        <taxon>Bacteria</taxon>
        <taxon>Bacillati</taxon>
        <taxon>Bacillota</taxon>
        <taxon>Clostridia</taxon>
        <taxon>Lachnospirales</taxon>
        <taxon>Lachnospiraceae</taxon>
        <taxon>Mediterraneibacter</taxon>
    </lineage>
</organism>
<reference evidence="3" key="1">
    <citation type="journal article" date="2020" name="Cell Host Microbe">
        <title>Functional and Genomic Variation between Human-Derived Isolates of Lachnospiraceae Reveals Inter- and Intra-Species Diversity.</title>
        <authorList>
            <person name="Sorbara M.T."/>
            <person name="Littmann E.R."/>
            <person name="Fontana E."/>
            <person name="Moody T.U."/>
            <person name="Kohout C.E."/>
            <person name="Gjonbalaj M."/>
            <person name="Eaton V."/>
            <person name="Seok R."/>
            <person name="Leiner I.M."/>
            <person name="Pamer E.G."/>
        </authorList>
    </citation>
    <scope>NUCLEOTIDE SEQUENCE</scope>
    <source>
        <strain evidence="3">MSK.15.32</strain>
    </source>
</reference>
<dbReference type="InterPro" id="IPR014961">
    <property type="entry name" value="DUF1829"/>
</dbReference>
<name>A0AAJ3FH07_MEDGN</name>
<dbReference type="Proteomes" id="UP001296580">
    <property type="component" value="Unassembled WGS sequence"/>
</dbReference>
<feature type="domain" description="DUF1829" evidence="2">
    <location>
        <begin position="156"/>
        <end position="241"/>
    </location>
</feature>
<dbReference type="RefSeq" id="WP_173878126.1">
    <property type="nucleotide sequence ID" value="NZ_JAAIMR010000051.1"/>
</dbReference>